<dbReference type="InterPro" id="IPR013249">
    <property type="entry name" value="RNA_pol_sigma70_r4_t2"/>
</dbReference>
<evidence type="ECO:0000259" key="1">
    <source>
        <dbReference type="Pfam" id="PF08281"/>
    </source>
</evidence>
<dbReference type="GO" id="GO:0003677">
    <property type="term" value="F:DNA binding"/>
    <property type="evidence" value="ECO:0007669"/>
    <property type="project" value="InterPro"/>
</dbReference>
<dbReference type="Gene3D" id="1.10.10.10">
    <property type="entry name" value="Winged helix-like DNA-binding domain superfamily/Winged helix DNA-binding domain"/>
    <property type="match status" value="1"/>
</dbReference>
<dbReference type="SUPFAM" id="SSF88659">
    <property type="entry name" value="Sigma3 and sigma4 domains of RNA polymerase sigma factors"/>
    <property type="match status" value="1"/>
</dbReference>
<dbReference type="InterPro" id="IPR036388">
    <property type="entry name" value="WH-like_DNA-bd_sf"/>
</dbReference>
<dbReference type="Pfam" id="PF08281">
    <property type="entry name" value="Sigma70_r4_2"/>
    <property type="match status" value="1"/>
</dbReference>
<dbReference type="GO" id="GO:0016987">
    <property type="term" value="F:sigma factor activity"/>
    <property type="evidence" value="ECO:0007669"/>
    <property type="project" value="InterPro"/>
</dbReference>
<evidence type="ECO:0000313" key="2">
    <source>
        <dbReference type="EMBL" id="OYX00709.1"/>
    </source>
</evidence>
<proteinExistence type="predicted"/>
<name>A0A258CYZ4_CAUVI</name>
<organism evidence="2 3">
    <name type="scientific">Caulobacter vibrioides</name>
    <name type="common">Caulobacter crescentus</name>
    <dbReference type="NCBI Taxonomy" id="155892"/>
    <lineage>
        <taxon>Bacteria</taxon>
        <taxon>Pseudomonadati</taxon>
        <taxon>Pseudomonadota</taxon>
        <taxon>Alphaproteobacteria</taxon>
        <taxon>Caulobacterales</taxon>
        <taxon>Caulobacteraceae</taxon>
        <taxon>Caulobacter</taxon>
    </lineage>
</organism>
<reference evidence="2 3" key="1">
    <citation type="submission" date="2017-03" db="EMBL/GenBank/DDBJ databases">
        <title>Lifting the veil on microbial sulfur biogeochemistry in mining wastewaters.</title>
        <authorList>
            <person name="Kantor R.S."/>
            <person name="Colenbrander Nelson T."/>
            <person name="Marshall S."/>
            <person name="Bennett D."/>
            <person name="Apte S."/>
            <person name="Camacho D."/>
            <person name="Thomas B.C."/>
            <person name="Warren L.A."/>
            <person name="Banfield J.F."/>
        </authorList>
    </citation>
    <scope>NUCLEOTIDE SEQUENCE [LARGE SCALE GENOMIC DNA]</scope>
    <source>
        <strain evidence="2">32-67-7</strain>
    </source>
</reference>
<accession>A0A258CYZ4</accession>
<gene>
    <name evidence="2" type="ORF">B7Z12_15580</name>
</gene>
<dbReference type="AlphaFoldDB" id="A0A258CYZ4"/>
<dbReference type="EMBL" id="NCDQ01000291">
    <property type="protein sequence ID" value="OYX00709.1"/>
    <property type="molecule type" value="Genomic_DNA"/>
</dbReference>
<comment type="caution">
    <text evidence="2">The sequence shown here is derived from an EMBL/GenBank/DDBJ whole genome shotgun (WGS) entry which is preliminary data.</text>
</comment>
<protein>
    <recommendedName>
        <fullName evidence="1">RNA polymerase sigma factor 70 region 4 type 2 domain-containing protein</fullName>
    </recommendedName>
</protein>
<sequence length="105" mass="12546">MRRPWKYWQFDPIQWWRWRHPRLWAGGGFDPHDSQEVTYYALLRLQGAARDVFMLSCIEALDYDQIGRHLALTISEVEAHLAAALYQIDTMVRFIERTRPRLDVG</sequence>
<dbReference type="InterPro" id="IPR013324">
    <property type="entry name" value="RNA_pol_sigma_r3/r4-like"/>
</dbReference>
<dbReference type="Proteomes" id="UP000215616">
    <property type="component" value="Unassembled WGS sequence"/>
</dbReference>
<dbReference type="GO" id="GO:0006352">
    <property type="term" value="P:DNA-templated transcription initiation"/>
    <property type="evidence" value="ECO:0007669"/>
    <property type="project" value="InterPro"/>
</dbReference>
<feature type="domain" description="RNA polymerase sigma factor 70 region 4 type 2" evidence="1">
    <location>
        <begin position="41"/>
        <end position="86"/>
    </location>
</feature>
<evidence type="ECO:0000313" key="3">
    <source>
        <dbReference type="Proteomes" id="UP000215616"/>
    </source>
</evidence>